<comment type="caution">
    <text evidence="1">The sequence shown here is derived from an EMBL/GenBank/DDBJ whole genome shotgun (WGS) entry which is preliminary data.</text>
</comment>
<dbReference type="EMBL" id="CAKLBY020000016">
    <property type="protein sequence ID" value="CAK7898364.1"/>
    <property type="molecule type" value="Genomic_DNA"/>
</dbReference>
<reference evidence="1" key="1">
    <citation type="submission" date="2024-01" db="EMBL/GenBank/DDBJ databases">
        <authorList>
            <person name="Webb A."/>
        </authorList>
    </citation>
    <scope>NUCLEOTIDE SEQUENCE</scope>
    <source>
        <strain evidence="1">Pm1</strain>
    </source>
</reference>
<accession>A0AAV1T364</accession>
<protein>
    <recommendedName>
        <fullName evidence="3">Transposase</fullName>
    </recommendedName>
</protein>
<evidence type="ECO:0000313" key="1">
    <source>
        <dbReference type="EMBL" id="CAK7898364.1"/>
    </source>
</evidence>
<proteinExistence type="predicted"/>
<dbReference type="Proteomes" id="UP001162060">
    <property type="component" value="Unassembled WGS sequence"/>
</dbReference>
<evidence type="ECO:0008006" key="3">
    <source>
        <dbReference type="Google" id="ProtNLM"/>
    </source>
</evidence>
<dbReference type="AlphaFoldDB" id="A0AAV1T364"/>
<gene>
    <name evidence="1" type="ORF">PM001_LOCUS1628</name>
</gene>
<sequence length="300" mass="33591">MQHDGCGLELNQVRDLAGALSDPCGVSSSGLLECLFAVMRHREAVDAFVAGETSMCNADVSIKEWVASLSSWAQVSTVTEELEPCREIMNLVESDSLLLSTFCHQFTQLWGHVRVDKYESLATKIRGFRHQVCQGKPRARRLRRTSSEYPKPRSKTIVDELTRFTARVGLFADDAVWESAQQCNPLHWWRGFISGSCLNLQAVALRTLGCPMTSGLSGKRRKTFEKILTMNAKYMTEEQAIKAAVVYVNANLASHVEDGTHDGTRTEKRSHRRKTACGPQQRCRFIVPLAQHLHPSARVT</sequence>
<organism evidence="1 2">
    <name type="scientific">Peronospora matthiolae</name>
    <dbReference type="NCBI Taxonomy" id="2874970"/>
    <lineage>
        <taxon>Eukaryota</taxon>
        <taxon>Sar</taxon>
        <taxon>Stramenopiles</taxon>
        <taxon>Oomycota</taxon>
        <taxon>Peronosporomycetes</taxon>
        <taxon>Peronosporales</taxon>
        <taxon>Peronosporaceae</taxon>
        <taxon>Peronospora</taxon>
    </lineage>
</organism>
<name>A0AAV1T364_9STRA</name>
<evidence type="ECO:0000313" key="2">
    <source>
        <dbReference type="Proteomes" id="UP001162060"/>
    </source>
</evidence>